<evidence type="ECO:0000313" key="1">
    <source>
        <dbReference type="EMBL" id="SVD39857.1"/>
    </source>
</evidence>
<dbReference type="EMBL" id="UINC01148143">
    <property type="protein sequence ID" value="SVD39857.1"/>
    <property type="molecule type" value="Genomic_DNA"/>
</dbReference>
<reference evidence="1" key="1">
    <citation type="submission" date="2018-05" db="EMBL/GenBank/DDBJ databases">
        <authorList>
            <person name="Lanie J.A."/>
            <person name="Ng W.-L."/>
            <person name="Kazmierczak K.M."/>
            <person name="Andrzejewski T.M."/>
            <person name="Davidsen T.M."/>
            <person name="Wayne K.J."/>
            <person name="Tettelin H."/>
            <person name="Glass J.I."/>
            <person name="Rusch D."/>
            <person name="Podicherti R."/>
            <person name="Tsui H.-C.T."/>
            <person name="Winkler M.E."/>
        </authorList>
    </citation>
    <scope>NUCLEOTIDE SEQUENCE</scope>
</reference>
<protein>
    <submittedName>
        <fullName evidence="1">Uncharacterized protein</fullName>
    </submittedName>
</protein>
<feature type="non-terminal residue" evidence="1">
    <location>
        <position position="32"/>
    </location>
</feature>
<sequence>MTEAVHGDKIGCDVASSMIEAKGLSKYFGPFV</sequence>
<organism evidence="1">
    <name type="scientific">marine metagenome</name>
    <dbReference type="NCBI Taxonomy" id="408172"/>
    <lineage>
        <taxon>unclassified sequences</taxon>
        <taxon>metagenomes</taxon>
        <taxon>ecological metagenomes</taxon>
    </lineage>
</organism>
<accession>A0A382V0A8</accession>
<dbReference type="AlphaFoldDB" id="A0A382V0A8"/>
<name>A0A382V0A8_9ZZZZ</name>
<gene>
    <name evidence="1" type="ORF">METZ01_LOCUS392711</name>
</gene>
<proteinExistence type="predicted"/>